<comment type="caution">
    <text evidence="1">The sequence shown here is derived from an EMBL/GenBank/DDBJ whole genome shotgun (WGS) entry which is preliminary data.</text>
</comment>
<protein>
    <recommendedName>
        <fullName evidence="3">EF-hand domain-containing protein</fullName>
    </recommendedName>
</protein>
<keyword evidence="2" id="KW-1185">Reference proteome</keyword>
<gene>
    <name evidence="1" type="ORF">BSTOLATCC_MIC31747</name>
</gene>
<evidence type="ECO:0008006" key="3">
    <source>
        <dbReference type="Google" id="ProtNLM"/>
    </source>
</evidence>
<accession>A0AAU9JGE5</accession>
<reference evidence="1" key="1">
    <citation type="submission" date="2021-09" db="EMBL/GenBank/DDBJ databases">
        <authorList>
            <consortium name="AG Swart"/>
            <person name="Singh M."/>
            <person name="Singh A."/>
            <person name="Seah K."/>
            <person name="Emmerich C."/>
        </authorList>
    </citation>
    <scope>NUCLEOTIDE SEQUENCE</scope>
    <source>
        <strain evidence="1">ATCC30299</strain>
    </source>
</reference>
<dbReference type="Proteomes" id="UP001162131">
    <property type="component" value="Unassembled WGS sequence"/>
</dbReference>
<sequence>MDLDLLKENLYMSLEDSRDDSIKLSILKCFYIQLVKYRVSRRPTKSILFTDIPELYRRSFKSNRNSRNFNNCSSPPLMQALSDPFKRTSSDEIKLGLNSLDDIGWKQKNKLYSDEEYDLIRKNFLFLFSIHRTQEGARVHNGTHEIHKSNIKQFFLDCSISSLRMLDIAMCNIQDTLWVNLSDFTRCIEEFQKFIMEYSTILAQDPVFRANITMQLLLFFFRFVDIRRRNLLDKVGLEIALSMASKKKRSKTNFTDLVNFSFSKVEEITGEPKIEISFEEFEQALQ</sequence>
<evidence type="ECO:0000313" key="2">
    <source>
        <dbReference type="Proteomes" id="UP001162131"/>
    </source>
</evidence>
<organism evidence="1 2">
    <name type="scientific">Blepharisma stoltei</name>
    <dbReference type="NCBI Taxonomy" id="1481888"/>
    <lineage>
        <taxon>Eukaryota</taxon>
        <taxon>Sar</taxon>
        <taxon>Alveolata</taxon>
        <taxon>Ciliophora</taxon>
        <taxon>Postciliodesmatophora</taxon>
        <taxon>Heterotrichea</taxon>
        <taxon>Heterotrichida</taxon>
        <taxon>Blepharismidae</taxon>
        <taxon>Blepharisma</taxon>
    </lineage>
</organism>
<proteinExistence type="predicted"/>
<dbReference type="EMBL" id="CAJZBQ010000032">
    <property type="protein sequence ID" value="CAG9322624.1"/>
    <property type="molecule type" value="Genomic_DNA"/>
</dbReference>
<name>A0AAU9JGE5_9CILI</name>
<dbReference type="AlphaFoldDB" id="A0AAU9JGE5"/>
<evidence type="ECO:0000313" key="1">
    <source>
        <dbReference type="EMBL" id="CAG9322624.1"/>
    </source>
</evidence>